<organism evidence="2 3">
    <name type="scientific">Metallosphaera hakonensis JCM 8857 = DSM 7519</name>
    <dbReference type="NCBI Taxonomy" id="1293036"/>
    <lineage>
        <taxon>Archaea</taxon>
        <taxon>Thermoproteota</taxon>
        <taxon>Thermoprotei</taxon>
        <taxon>Sulfolobales</taxon>
        <taxon>Sulfolobaceae</taxon>
        <taxon>Metallosphaera</taxon>
    </lineage>
</organism>
<keyword evidence="3" id="KW-1185">Reference proteome</keyword>
<gene>
    <name evidence="2" type="ORF">DFR87_02670</name>
</gene>
<evidence type="ECO:0000313" key="2">
    <source>
        <dbReference type="EMBL" id="AWR98771.1"/>
    </source>
</evidence>
<dbReference type="RefSeq" id="WP_054836600.1">
    <property type="nucleotide sequence ID" value="NZ_BBBA01000007.1"/>
</dbReference>
<dbReference type="Gene3D" id="3.40.30.10">
    <property type="entry name" value="Glutaredoxin"/>
    <property type="match status" value="1"/>
</dbReference>
<reference evidence="3" key="2">
    <citation type="submission" date="2020-03" db="EMBL/GenBank/DDBJ databases">
        <title>Complete Genome Sequences of Extremely Thermoacidophilic, Metal-Mobilizing Type-Strain Members of the Archaeal Family Sulfolobaceae: Acidianus brierleyi DSM-1651T, Acidianus sulfidivorans DSM-18786T, Metallosphaera hakonensis DSM-7519T, and Metallosphaera prunae DSM-10039T.</title>
        <authorList>
            <person name="Counts J.A."/>
            <person name="Kelly R.M."/>
        </authorList>
    </citation>
    <scope>NUCLEOTIDE SEQUENCE [LARGE SCALE GENOMIC DNA]</scope>
    <source>
        <strain evidence="3">HO1-1</strain>
    </source>
</reference>
<protein>
    <submittedName>
        <fullName evidence="2">SelT/SelW/SelH family protein</fullName>
    </submittedName>
</protein>
<reference evidence="2 3" key="1">
    <citation type="submission" date="2018-05" db="EMBL/GenBank/DDBJ databases">
        <title>Complete Genome Sequences of Extremely Thermoacidophilic, Metal-Mobilizing Type-Strain Members of the Archaeal Family Sulfolobaceae: Acidianus brierleyi DSM-1651T, Acidianus sulfidivorans DSM-18786T, Metallosphaera hakonensis DSM-7519T, and Metallosphaera prunae DSM-10039T.</title>
        <authorList>
            <person name="Counts J.A."/>
            <person name="Kelly R.M."/>
        </authorList>
    </citation>
    <scope>NUCLEOTIDE SEQUENCE [LARGE SCALE GENOMIC DNA]</scope>
    <source>
        <strain evidence="2 3">HO1-1</strain>
    </source>
</reference>
<dbReference type="EMBL" id="CP029287">
    <property type="protein sequence ID" value="AWR98771.1"/>
    <property type="molecule type" value="Genomic_DNA"/>
</dbReference>
<dbReference type="AlphaFoldDB" id="A0A2U9IRV2"/>
<dbReference type="Pfam" id="PF10262">
    <property type="entry name" value="Rdx"/>
    <property type="match status" value="1"/>
</dbReference>
<evidence type="ECO:0000256" key="1">
    <source>
        <dbReference type="ARBA" id="ARBA00023284"/>
    </source>
</evidence>
<evidence type="ECO:0000313" key="3">
    <source>
        <dbReference type="Proteomes" id="UP000247586"/>
    </source>
</evidence>
<dbReference type="GeneID" id="36834210"/>
<dbReference type="NCBIfam" id="TIGR02174">
    <property type="entry name" value="CXXU_selWTH"/>
    <property type="match status" value="1"/>
</dbReference>
<proteinExistence type="predicted"/>
<dbReference type="InterPro" id="IPR011893">
    <property type="entry name" value="Selenoprotein_Rdx-typ"/>
</dbReference>
<dbReference type="KEGG" id="mhk:DFR87_02670"/>
<dbReference type="SUPFAM" id="SSF52833">
    <property type="entry name" value="Thioredoxin-like"/>
    <property type="match status" value="1"/>
</dbReference>
<accession>A0A2U9IRV2</accession>
<dbReference type="OrthoDB" id="33017at2157"/>
<dbReference type="Proteomes" id="UP000247586">
    <property type="component" value="Chromosome"/>
</dbReference>
<keyword evidence="1" id="KW-0676">Redox-active center</keyword>
<name>A0A2U9IRV2_9CREN</name>
<sequence>MHQVKIVYCRPCGYLDRALETARDILQYFDDVKVELEQGKNGIFDVYIDGELKLSRYQLKRFPEINEILKEISNKKQIA</sequence>
<reference evidence="3" key="3">
    <citation type="submission" date="2020-03" db="EMBL/GenBank/DDBJ databases">
        <title>Sequencing and Assembly of Multiple Reported Metal-Biooxidizing Members of the Extremely Thermoacidophilic Archaeal Family Sulfolobaceae.</title>
        <authorList>
            <person name="Counts J.A."/>
            <person name="Kelly R.M."/>
        </authorList>
    </citation>
    <scope>NUCLEOTIDE SEQUENCE [LARGE SCALE GENOMIC DNA]</scope>
    <source>
        <strain evidence="3">HO1-1</strain>
    </source>
</reference>
<dbReference type="STRING" id="1293036.GCA_001315825_01424"/>
<dbReference type="InterPro" id="IPR036249">
    <property type="entry name" value="Thioredoxin-like_sf"/>
</dbReference>